<organism evidence="1 2">
    <name type="scientific">Pluteus cervinus</name>
    <dbReference type="NCBI Taxonomy" id="181527"/>
    <lineage>
        <taxon>Eukaryota</taxon>
        <taxon>Fungi</taxon>
        <taxon>Dikarya</taxon>
        <taxon>Basidiomycota</taxon>
        <taxon>Agaricomycotina</taxon>
        <taxon>Agaricomycetes</taxon>
        <taxon>Agaricomycetidae</taxon>
        <taxon>Agaricales</taxon>
        <taxon>Pluteineae</taxon>
        <taxon>Pluteaceae</taxon>
        <taxon>Pluteus</taxon>
    </lineage>
</organism>
<protein>
    <submittedName>
        <fullName evidence="1">Uncharacterized protein</fullName>
    </submittedName>
</protein>
<evidence type="ECO:0000313" key="1">
    <source>
        <dbReference type="EMBL" id="TFK70134.1"/>
    </source>
</evidence>
<dbReference type="EMBL" id="ML208318">
    <property type="protein sequence ID" value="TFK70134.1"/>
    <property type="molecule type" value="Genomic_DNA"/>
</dbReference>
<dbReference type="Proteomes" id="UP000308600">
    <property type="component" value="Unassembled WGS sequence"/>
</dbReference>
<evidence type="ECO:0000313" key="2">
    <source>
        <dbReference type="Proteomes" id="UP000308600"/>
    </source>
</evidence>
<reference evidence="1 2" key="1">
    <citation type="journal article" date="2019" name="Nat. Ecol. Evol.">
        <title>Megaphylogeny resolves global patterns of mushroom evolution.</title>
        <authorList>
            <person name="Varga T."/>
            <person name="Krizsan K."/>
            <person name="Foldi C."/>
            <person name="Dima B."/>
            <person name="Sanchez-Garcia M."/>
            <person name="Sanchez-Ramirez S."/>
            <person name="Szollosi G.J."/>
            <person name="Szarkandi J.G."/>
            <person name="Papp V."/>
            <person name="Albert L."/>
            <person name="Andreopoulos W."/>
            <person name="Angelini C."/>
            <person name="Antonin V."/>
            <person name="Barry K.W."/>
            <person name="Bougher N.L."/>
            <person name="Buchanan P."/>
            <person name="Buyck B."/>
            <person name="Bense V."/>
            <person name="Catcheside P."/>
            <person name="Chovatia M."/>
            <person name="Cooper J."/>
            <person name="Damon W."/>
            <person name="Desjardin D."/>
            <person name="Finy P."/>
            <person name="Geml J."/>
            <person name="Haridas S."/>
            <person name="Hughes K."/>
            <person name="Justo A."/>
            <person name="Karasinski D."/>
            <person name="Kautmanova I."/>
            <person name="Kiss B."/>
            <person name="Kocsube S."/>
            <person name="Kotiranta H."/>
            <person name="LaButti K.M."/>
            <person name="Lechner B.E."/>
            <person name="Liimatainen K."/>
            <person name="Lipzen A."/>
            <person name="Lukacs Z."/>
            <person name="Mihaltcheva S."/>
            <person name="Morgado L.N."/>
            <person name="Niskanen T."/>
            <person name="Noordeloos M.E."/>
            <person name="Ohm R.A."/>
            <person name="Ortiz-Santana B."/>
            <person name="Ovrebo C."/>
            <person name="Racz N."/>
            <person name="Riley R."/>
            <person name="Savchenko A."/>
            <person name="Shiryaev A."/>
            <person name="Soop K."/>
            <person name="Spirin V."/>
            <person name="Szebenyi C."/>
            <person name="Tomsovsky M."/>
            <person name="Tulloss R.E."/>
            <person name="Uehling J."/>
            <person name="Grigoriev I.V."/>
            <person name="Vagvolgyi C."/>
            <person name="Papp T."/>
            <person name="Martin F.M."/>
            <person name="Miettinen O."/>
            <person name="Hibbett D.S."/>
            <person name="Nagy L.G."/>
        </authorList>
    </citation>
    <scope>NUCLEOTIDE SEQUENCE [LARGE SCALE GENOMIC DNA]</scope>
    <source>
        <strain evidence="1 2">NL-1719</strain>
    </source>
</reference>
<proteinExistence type="predicted"/>
<accession>A0ACD3AWQ1</accession>
<sequence>MCGVMEALAVVLQLEGNALAPIVQALLVFRMMTSPRRLQGHLTIVHKAHCHDPRAVGYRKCCYGVPMNLYKEVVISILTVESSHPICFPSHGRITLPESQCTPHLFIYPMARPANAETLLSCH</sequence>
<name>A0ACD3AWQ1_9AGAR</name>
<keyword evidence="2" id="KW-1185">Reference proteome</keyword>
<gene>
    <name evidence="1" type="ORF">BDN72DRAFT_839442</name>
</gene>